<evidence type="ECO:0000259" key="1">
    <source>
        <dbReference type="Pfam" id="PF13701"/>
    </source>
</evidence>
<gene>
    <name evidence="2" type="ORF">ETD86_40200</name>
</gene>
<proteinExistence type="predicted"/>
<dbReference type="Proteomes" id="UP000309128">
    <property type="component" value="Unassembled WGS sequence"/>
</dbReference>
<dbReference type="RefSeq" id="WP_138671872.1">
    <property type="nucleotide sequence ID" value="NZ_VCKY01000197.1"/>
</dbReference>
<keyword evidence="3" id="KW-1185">Reference proteome</keyword>
<dbReference type="AlphaFoldDB" id="A0A5S4F2S2"/>
<feature type="domain" description="Transposase DDE" evidence="1">
    <location>
        <begin position="2"/>
        <end position="69"/>
    </location>
</feature>
<name>A0A5S4F2S2_9ACTN</name>
<evidence type="ECO:0000313" key="2">
    <source>
        <dbReference type="EMBL" id="TMR10295.1"/>
    </source>
</evidence>
<dbReference type="OrthoDB" id="5198057at2"/>
<evidence type="ECO:0000313" key="3">
    <source>
        <dbReference type="Proteomes" id="UP000309128"/>
    </source>
</evidence>
<sequence length="79" mass="8957">MWCVAAAIGIDLLCWLRLLCLTDTLAHAEPKMLRYRLLHTAVRLVRGQRKRKIKIPKTWPWAETLAACFTFALGLAPPG</sequence>
<accession>A0A5S4F2S2</accession>
<dbReference type="InterPro" id="IPR025668">
    <property type="entry name" value="Tnp_DDE_dom"/>
</dbReference>
<dbReference type="Pfam" id="PF13701">
    <property type="entry name" value="DDE_Tnp_1_4"/>
    <property type="match status" value="1"/>
</dbReference>
<protein>
    <recommendedName>
        <fullName evidence="1">Transposase DDE domain-containing protein</fullName>
    </recommendedName>
</protein>
<reference evidence="2 3" key="1">
    <citation type="submission" date="2019-05" db="EMBL/GenBank/DDBJ databases">
        <title>Draft genome sequence of Nonomuraea turkmeniaca DSM 43926.</title>
        <authorList>
            <person name="Saricaoglu S."/>
            <person name="Isik K."/>
        </authorList>
    </citation>
    <scope>NUCLEOTIDE SEQUENCE [LARGE SCALE GENOMIC DNA]</scope>
    <source>
        <strain evidence="2 3">DSM 43926</strain>
    </source>
</reference>
<dbReference type="EMBL" id="VCKY01000197">
    <property type="protein sequence ID" value="TMR10295.1"/>
    <property type="molecule type" value="Genomic_DNA"/>
</dbReference>
<organism evidence="2 3">
    <name type="scientific">Nonomuraea turkmeniaca</name>
    <dbReference type="NCBI Taxonomy" id="103838"/>
    <lineage>
        <taxon>Bacteria</taxon>
        <taxon>Bacillati</taxon>
        <taxon>Actinomycetota</taxon>
        <taxon>Actinomycetes</taxon>
        <taxon>Streptosporangiales</taxon>
        <taxon>Streptosporangiaceae</taxon>
        <taxon>Nonomuraea</taxon>
    </lineage>
</organism>
<comment type="caution">
    <text evidence="2">The sequence shown here is derived from an EMBL/GenBank/DDBJ whole genome shotgun (WGS) entry which is preliminary data.</text>
</comment>